<evidence type="ECO:0008006" key="4">
    <source>
        <dbReference type="Google" id="ProtNLM"/>
    </source>
</evidence>
<keyword evidence="1" id="KW-1133">Transmembrane helix</keyword>
<organism evidence="2 3">
    <name type="scientific">Pseudoalteromonas aurantia 208</name>
    <dbReference type="NCBI Taxonomy" id="1314867"/>
    <lineage>
        <taxon>Bacteria</taxon>
        <taxon>Pseudomonadati</taxon>
        <taxon>Pseudomonadota</taxon>
        <taxon>Gammaproteobacteria</taxon>
        <taxon>Alteromonadales</taxon>
        <taxon>Pseudoalteromonadaceae</taxon>
        <taxon>Pseudoalteromonas</taxon>
    </lineage>
</organism>
<protein>
    <recommendedName>
        <fullName evidence="4">DUF1574 domain-containing protein</fullName>
    </recommendedName>
</protein>
<feature type="transmembrane region" description="Helical" evidence="1">
    <location>
        <begin position="28"/>
        <end position="47"/>
    </location>
</feature>
<name>A0ABR9EH12_9GAMM</name>
<sequence>MNLSTSNSDQDNSNIGTPVQSRRVFMKITLAITLVMVTAMGLVRVLLDANGANQQGILGRVLQAKAALPNIIAEPNDLVMFYGSSMVRAGFSPRKFDRDLKNMGKNITSFNFGFGGLNPYYQDLLSRRIAEQFVTKNRQLKLALIEFNPFQATTTRWERAQFTVDSYITMLANNDELWRILREDLTRGVHLYNIKYIRNHVSAEMITSYYAREIFPPFRRDVFQDNEKVTLERRKLGRELNTLFKKEYPNYQGEEWYYPWQGAGTIPEERAAHTLEVFDKYYAVTQTDAQMKNDRLSRIRTTDIEDMHFEPRLITSFINIVKNFQRFSNTVEVVMLPKNSRYITYSAAGKQRLVQAIQQIEQATGITIKNHQDINAVTPDMFRDTTHLSRYRGDIAYTDFLVKEYAKSL</sequence>
<proteinExistence type="predicted"/>
<keyword evidence="3" id="KW-1185">Reference proteome</keyword>
<comment type="caution">
    <text evidence="2">The sequence shown here is derived from an EMBL/GenBank/DDBJ whole genome shotgun (WGS) entry which is preliminary data.</text>
</comment>
<evidence type="ECO:0000256" key="1">
    <source>
        <dbReference type="SAM" id="Phobius"/>
    </source>
</evidence>
<keyword evidence="1" id="KW-0472">Membrane</keyword>
<evidence type="ECO:0000313" key="3">
    <source>
        <dbReference type="Proteomes" id="UP000615755"/>
    </source>
</evidence>
<reference evidence="2 3" key="1">
    <citation type="submission" date="2015-03" db="EMBL/GenBank/DDBJ databases">
        <title>Genome sequence of Pseudoalteromonas aurantia.</title>
        <authorList>
            <person name="Xie B.-B."/>
            <person name="Rong J.-C."/>
            <person name="Qin Q.-L."/>
            <person name="Zhang Y.-Z."/>
        </authorList>
    </citation>
    <scope>NUCLEOTIDE SEQUENCE [LARGE SCALE GENOMIC DNA]</scope>
    <source>
        <strain evidence="2 3">208</strain>
    </source>
</reference>
<dbReference type="EMBL" id="AQGV01000012">
    <property type="protein sequence ID" value="MBE0369033.1"/>
    <property type="molecule type" value="Genomic_DNA"/>
</dbReference>
<keyword evidence="1" id="KW-0812">Transmembrane</keyword>
<accession>A0ABR9EH12</accession>
<dbReference type="RefSeq" id="WP_192508226.1">
    <property type="nucleotide sequence ID" value="NZ_AQGV01000012.1"/>
</dbReference>
<dbReference type="Proteomes" id="UP000615755">
    <property type="component" value="Unassembled WGS sequence"/>
</dbReference>
<evidence type="ECO:0000313" key="2">
    <source>
        <dbReference type="EMBL" id="MBE0369033.1"/>
    </source>
</evidence>
<gene>
    <name evidence="2" type="ORF">PAUR_a2797</name>
</gene>